<dbReference type="Proteomes" id="UP000267418">
    <property type="component" value="Unassembled WGS sequence"/>
</dbReference>
<protein>
    <submittedName>
        <fullName evidence="1">Uncharacterized protein</fullName>
    </submittedName>
</protein>
<sequence length="547" mass="59186">MPRTVVIGCGISAAAYLMSASRTLGTVIGVGGPDLWKQIAPTHKMGQPAPLLTGNLLSGPRGFNAPPQPGATPFMLAGNFADLVEYHFRSNTHFQFPGSLVDSIRRLPNGQYEVCGRVWSAKLPIFCDNVIIAVGPGPARPLMVGENGDIGVDVRNLDGYVVGGTEFMSPHWKMPRDEDTRGKTIAVYGGSATAAWVVELAKMRGMNVVRWFTRPGNGGDAWNVDVRFEAAFPAGSRNTEVRESTRDQRAVLKLTNIKIIRPHVGSPFLGLEFVDQTEQVIRLPVDLLVYALGAAHTRDTGIRAMLDRDTQAQLVAYYDRNLAISSRPSLLAVGTGDGSLMIVGSAMCSTAGFGTDMKLQGDPERTLATLARYTDISNTLPPAARPPEGIGMIMAGIEALNDFMPVRATGGAIAVYRRPHGQGLAFHDLAFVWTINFNTSNRTQLAAFLADVTDLPQFAANVAVALIVKLRTRAGNVLGLSNAQVQLIVWTSLCYAHALAALNHDLEAKRLWSDKNHGADRFVDMCVDYMTTEGSHVAYWARHSINC</sequence>
<dbReference type="SUPFAM" id="SSF51905">
    <property type="entry name" value="FAD/NAD(P)-binding domain"/>
    <property type="match status" value="1"/>
</dbReference>
<gene>
    <name evidence="1" type="ORF">EJP69_02965</name>
</gene>
<keyword evidence="2" id="KW-1185">Reference proteome</keyword>
<reference evidence="1 2" key="1">
    <citation type="submission" date="2018-12" db="EMBL/GenBank/DDBJ databases">
        <title>The genome of Variovorax gossypii DSM 100435.</title>
        <authorList>
            <person name="Gao J."/>
            <person name="Sun J."/>
        </authorList>
    </citation>
    <scope>NUCLEOTIDE SEQUENCE [LARGE SCALE GENOMIC DNA]</scope>
    <source>
        <strain evidence="1 2">DSM 100435</strain>
    </source>
</reference>
<dbReference type="AlphaFoldDB" id="A0A3S0QCE4"/>
<accession>A0A3S0QCE4</accession>
<evidence type="ECO:0000313" key="1">
    <source>
        <dbReference type="EMBL" id="RTQ36718.1"/>
    </source>
</evidence>
<dbReference type="InterPro" id="IPR036188">
    <property type="entry name" value="FAD/NAD-bd_sf"/>
</dbReference>
<dbReference type="OrthoDB" id="7248418at2"/>
<dbReference type="RefSeq" id="WP_126468677.1">
    <property type="nucleotide sequence ID" value="NZ_RXOE01000001.1"/>
</dbReference>
<organism evidence="1 2">
    <name type="scientific">Variovorax gossypii</name>
    <dbReference type="NCBI Taxonomy" id="1679495"/>
    <lineage>
        <taxon>Bacteria</taxon>
        <taxon>Pseudomonadati</taxon>
        <taxon>Pseudomonadota</taxon>
        <taxon>Betaproteobacteria</taxon>
        <taxon>Burkholderiales</taxon>
        <taxon>Comamonadaceae</taxon>
        <taxon>Variovorax</taxon>
    </lineage>
</organism>
<dbReference type="Gene3D" id="3.50.50.60">
    <property type="entry name" value="FAD/NAD(P)-binding domain"/>
    <property type="match status" value="1"/>
</dbReference>
<proteinExistence type="predicted"/>
<dbReference type="EMBL" id="RXOE01000001">
    <property type="protein sequence ID" value="RTQ36718.1"/>
    <property type="molecule type" value="Genomic_DNA"/>
</dbReference>
<name>A0A3S0QCE4_9BURK</name>
<comment type="caution">
    <text evidence="1">The sequence shown here is derived from an EMBL/GenBank/DDBJ whole genome shotgun (WGS) entry which is preliminary data.</text>
</comment>
<evidence type="ECO:0000313" key="2">
    <source>
        <dbReference type="Proteomes" id="UP000267418"/>
    </source>
</evidence>